<dbReference type="PROSITE" id="PS00678">
    <property type="entry name" value="WD_REPEATS_1"/>
    <property type="match status" value="3"/>
</dbReference>
<dbReference type="Gene3D" id="1.10.238.10">
    <property type="entry name" value="EF-hand"/>
    <property type="match status" value="1"/>
</dbReference>
<reference evidence="7 8" key="1">
    <citation type="submission" date="2019-01" db="EMBL/GenBank/DDBJ databases">
        <title>Draft Genome and Complete Hox-Cluster Characterization of the Sterlet Sturgeon (Acipenser ruthenus).</title>
        <authorList>
            <person name="Wei Q."/>
        </authorList>
    </citation>
    <scope>NUCLEOTIDE SEQUENCE [LARGE SCALE GENOMIC DNA]</scope>
    <source>
        <strain evidence="7">WHYD16114868_AA</strain>
        <tissue evidence="7">Blood</tissue>
    </source>
</reference>
<proteinExistence type="predicted"/>
<evidence type="ECO:0000256" key="5">
    <source>
        <dbReference type="PROSITE-ProRule" id="PRU00221"/>
    </source>
</evidence>
<accession>A0A444UFG0</accession>
<evidence type="ECO:0000256" key="4">
    <source>
        <dbReference type="ARBA" id="ARBA00022837"/>
    </source>
</evidence>
<keyword evidence="8" id="KW-1185">Reference proteome</keyword>
<dbReference type="SMART" id="SM00320">
    <property type="entry name" value="WD40"/>
    <property type="match status" value="8"/>
</dbReference>
<dbReference type="InterPro" id="IPR011992">
    <property type="entry name" value="EF-hand-dom_pair"/>
</dbReference>
<dbReference type="PROSITE" id="PS50294">
    <property type="entry name" value="WD_REPEATS_REGION"/>
    <property type="match status" value="2"/>
</dbReference>
<keyword evidence="1 5" id="KW-0853">WD repeat</keyword>
<evidence type="ECO:0000313" key="8">
    <source>
        <dbReference type="Proteomes" id="UP000289886"/>
    </source>
</evidence>
<dbReference type="EMBL" id="SCEB01214685">
    <property type="protein sequence ID" value="RXM33828.1"/>
    <property type="molecule type" value="Genomic_DNA"/>
</dbReference>
<dbReference type="Gene3D" id="2.130.10.10">
    <property type="entry name" value="YVTN repeat-like/Quinoprotein amine dehydrogenase"/>
    <property type="match status" value="2"/>
</dbReference>
<dbReference type="SUPFAM" id="SSF47473">
    <property type="entry name" value="EF-hand"/>
    <property type="match status" value="1"/>
</dbReference>
<dbReference type="Proteomes" id="UP000289886">
    <property type="component" value="Unassembled WGS sequence"/>
</dbReference>
<dbReference type="PANTHER" id="PTHR44324">
    <property type="entry name" value="WD40 REPEAT DOMAIN 95"/>
    <property type="match status" value="1"/>
</dbReference>
<dbReference type="SUPFAM" id="SSF50952">
    <property type="entry name" value="Soluble quinoprotein glucose dehydrogenase"/>
    <property type="match status" value="1"/>
</dbReference>
<dbReference type="InterPro" id="IPR001680">
    <property type="entry name" value="WD40_rpt"/>
</dbReference>
<dbReference type="GO" id="GO:0005509">
    <property type="term" value="F:calcium ion binding"/>
    <property type="evidence" value="ECO:0007669"/>
    <property type="project" value="InterPro"/>
</dbReference>
<evidence type="ECO:0000256" key="2">
    <source>
        <dbReference type="ARBA" id="ARBA00022723"/>
    </source>
</evidence>
<organism evidence="7 8">
    <name type="scientific">Acipenser ruthenus</name>
    <name type="common">Sterlet sturgeon</name>
    <dbReference type="NCBI Taxonomy" id="7906"/>
    <lineage>
        <taxon>Eukaryota</taxon>
        <taxon>Metazoa</taxon>
        <taxon>Chordata</taxon>
        <taxon>Craniata</taxon>
        <taxon>Vertebrata</taxon>
        <taxon>Euteleostomi</taxon>
        <taxon>Actinopterygii</taxon>
        <taxon>Chondrostei</taxon>
        <taxon>Acipenseriformes</taxon>
        <taxon>Acipenseridae</taxon>
        <taxon>Acipenser</taxon>
    </lineage>
</organism>
<dbReference type="AlphaFoldDB" id="A0A444UFG0"/>
<dbReference type="PANTHER" id="PTHR44324:SF3">
    <property type="entry name" value="WD REPEAT-CONTAINING PROTEIN 49-LIKE"/>
    <property type="match status" value="1"/>
</dbReference>
<feature type="repeat" description="WD" evidence="5">
    <location>
        <begin position="516"/>
        <end position="557"/>
    </location>
</feature>
<evidence type="ECO:0000259" key="6">
    <source>
        <dbReference type="PROSITE" id="PS50222"/>
    </source>
</evidence>
<dbReference type="PROSITE" id="PS50082">
    <property type="entry name" value="WD_REPEATS_2"/>
    <property type="match status" value="5"/>
</dbReference>
<evidence type="ECO:0000256" key="3">
    <source>
        <dbReference type="ARBA" id="ARBA00022737"/>
    </source>
</evidence>
<feature type="repeat" description="WD" evidence="5">
    <location>
        <begin position="421"/>
        <end position="462"/>
    </location>
</feature>
<keyword evidence="3" id="KW-0677">Repeat</keyword>
<dbReference type="PROSITE" id="PS00018">
    <property type="entry name" value="EF_HAND_1"/>
    <property type="match status" value="1"/>
</dbReference>
<protein>
    <submittedName>
        <fullName evidence="7">WD repeat-containing protein 49</fullName>
    </submittedName>
</protein>
<dbReference type="InterPro" id="IPR015943">
    <property type="entry name" value="WD40/YVTN_repeat-like_dom_sf"/>
</dbReference>
<sequence>MSVRKNMENTAIWQVYEQETPNSITRFDQEQNVRLEEELRLDHLCWLKEAFANHMPLEGGEEGQDVGLARFHRKEPKRQPGSMTLREFQEALTDMLGSEKWTSQMELLFNKVDTSCDGYVDWDEFCTYMLLQYKERDFVSTRRETFLGTQPLIRLCLHNKQEVTTRILAVPSPPPLRFVSVSKASTLTVWDSDLRIQKSYEIASESNDFRSGRRRFKTWTTDAVYMPNVNKVAVATTSRDIHFFDVSTTNCFEEFHLFAINNVPNSLCYWCNTKSPASPSLLLWGDDVGGVNLMWFLKPHTGMFETPFTEEQGPQKVFIQDIKDHNRLITYQIIPHVHQEPISKIMYLPMGDLIITSSGSTSTSVVIMDLNRKNKVYTWKIHKGVTCFDFSKPLNLLVTGGMDHKVRLWNQYVTSQPIVVLHEHSMIVQDVAIYEPLGQIFSYSKDAVLKVWDISSQQCLRTLVLKFPCVQAGRVLEYGDFPFLLLKEPPCALLVSCGDYIGMLKLEQGGNGQDMLFTHSAKLSTAIYNPFFRQVVTGCDDSTVAVWDVETGTKCLQLNNVHGQEEITCMSFDTTQRRLITGARNGTIKVWNVQNGHNLHKLEPVAEAEVTRVLCYQDHKFLAVGWSHQLALYNTTDRRNTYVVADLSWRGGQLHKEDILAADSCPVLELLATASYDGEIIVWNTETQQVLTYLKRSRDRQVQPPVDKLLFLQRRAADTMWNNKPILISSEAGALYWWRVSGSPYEQDPLLPSESKKADNFTIPSVSSLESSHSVTQETPDSNDKLLKSHLGVQVEQGLARKMAARQERRCVFGEIDDNKLIRFGNMCTPFQALATPDMLEVQLLSALPMSSWMLSRGLACVRESDLETLPLSRQDLECEYGEESARAKGKSRLFWK</sequence>
<dbReference type="InterPro" id="IPR051242">
    <property type="entry name" value="WD-EF-hand_domain"/>
</dbReference>
<dbReference type="InterPro" id="IPR019775">
    <property type="entry name" value="WD40_repeat_CS"/>
</dbReference>
<keyword evidence="2" id="KW-0479">Metal-binding</keyword>
<comment type="caution">
    <text evidence="7">The sequence shown here is derived from an EMBL/GenBank/DDBJ whole genome shotgun (WGS) entry which is preliminary data.</text>
</comment>
<name>A0A444UFG0_ACIRT</name>
<dbReference type="InterPro" id="IPR036322">
    <property type="entry name" value="WD40_repeat_dom_sf"/>
</dbReference>
<dbReference type="InterPro" id="IPR002048">
    <property type="entry name" value="EF_hand_dom"/>
</dbReference>
<dbReference type="PROSITE" id="PS50222">
    <property type="entry name" value="EF_HAND_2"/>
    <property type="match status" value="1"/>
</dbReference>
<dbReference type="PRINTS" id="PR00320">
    <property type="entry name" value="GPROTEINBRPT"/>
</dbReference>
<evidence type="ECO:0000256" key="1">
    <source>
        <dbReference type="ARBA" id="ARBA00022574"/>
    </source>
</evidence>
<feature type="repeat" description="WD" evidence="5">
    <location>
        <begin position="567"/>
        <end position="601"/>
    </location>
</feature>
<dbReference type="InterPro" id="IPR011041">
    <property type="entry name" value="Quinoprot_gluc/sorb_DH_b-prop"/>
</dbReference>
<dbReference type="Pfam" id="PF00400">
    <property type="entry name" value="WD40"/>
    <property type="match status" value="4"/>
</dbReference>
<feature type="repeat" description="WD" evidence="5">
    <location>
        <begin position="385"/>
        <end position="410"/>
    </location>
</feature>
<dbReference type="InterPro" id="IPR020472">
    <property type="entry name" value="WD40_PAC1"/>
</dbReference>
<dbReference type="InterPro" id="IPR018247">
    <property type="entry name" value="EF_Hand_1_Ca_BS"/>
</dbReference>
<dbReference type="SUPFAM" id="SSF50978">
    <property type="entry name" value="WD40 repeat-like"/>
    <property type="match status" value="1"/>
</dbReference>
<evidence type="ECO:0000313" key="7">
    <source>
        <dbReference type="EMBL" id="RXM33828.1"/>
    </source>
</evidence>
<keyword evidence="4" id="KW-0106">Calcium</keyword>
<feature type="domain" description="EF-hand" evidence="6">
    <location>
        <begin position="100"/>
        <end position="135"/>
    </location>
</feature>
<feature type="repeat" description="WD" evidence="5">
    <location>
        <begin position="652"/>
        <end position="693"/>
    </location>
</feature>
<gene>
    <name evidence="7" type="ORF">EOD39_5190</name>
</gene>